<dbReference type="InterPro" id="IPR003587">
    <property type="entry name" value="Hint_dom_N"/>
</dbReference>
<dbReference type="PROSITE" id="PS50817">
    <property type="entry name" value="INTEIN_N_TER"/>
    <property type="match status" value="1"/>
</dbReference>
<evidence type="ECO:0000313" key="4">
    <source>
        <dbReference type="Proteomes" id="UP000607559"/>
    </source>
</evidence>
<keyword evidence="1" id="KW-0732">Signal</keyword>
<dbReference type="EMBL" id="BMJC01000005">
    <property type="protein sequence ID" value="GGB16847.1"/>
    <property type="molecule type" value="Genomic_DNA"/>
</dbReference>
<dbReference type="InterPro" id="IPR006141">
    <property type="entry name" value="Intein_N"/>
</dbReference>
<name>A0A8J2XW53_9BACT</name>
<organism evidence="3 4">
    <name type="scientific">Puia dinghuensis</name>
    <dbReference type="NCBI Taxonomy" id="1792502"/>
    <lineage>
        <taxon>Bacteria</taxon>
        <taxon>Pseudomonadati</taxon>
        <taxon>Bacteroidota</taxon>
        <taxon>Chitinophagia</taxon>
        <taxon>Chitinophagales</taxon>
        <taxon>Chitinophagaceae</taxon>
        <taxon>Puia</taxon>
    </lineage>
</organism>
<dbReference type="GO" id="GO:0016539">
    <property type="term" value="P:intein-mediated protein splicing"/>
    <property type="evidence" value="ECO:0007669"/>
    <property type="project" value="InterPro"/>
</dbReference>
<feature type="domain" description="Hint" evidence="2">
    <location>
        <begin position="177"/>
        <end position="286"/>
    </location>
</feature>
<evidence type="ECO:0000256" key="1">
    <source>
        <dbReference type="SAM" id="SignalP"/>
    </source>
</evidence>
<keyword evidence="4" id="KW-1185">Reference proteome</keyword>
<sequence>MKKFIVSGCLLVACIIAVRAQDSAASRALTMAEYEKAKTFAVGDPDKDTYVKFENAYILDHNGFGRPYFITGDDGKRKRIDLYRLILKEGRIELGTVIYYTTENGKRYTACLPGYKADGKVWEKYFEDIHAIDKEEQFFVLKLSYVLSKELGYQLYRSATGAMGKEVSREAGTYGNDICFPGDMEVVLAGGLKKPLSEVRAGDEVVTVDPATHLEKMVVVKELTMHEAKNYAITRLLLVAVRETGEREVVLSSRVLEATPNHPMSTAAGEKKAGEVKVGDKVLCLDAGRYDEFEVWDKTEAAGGMQRVYNIVANEGSTLIMNGVVVRQK</sequence>
<feature type="signal peptide" evidence="1">
    <location>
        <begin position="1"/>
        <end position="24"/>
    </location>
</feature>
<reference evidence="3" key="2">
    <citation type="submission" date="2020-09" db="EMBL/GenBank/DDBJ databases">
        <authorList>
            <person name="Sun Q."/>
            <person name="Zhou Y."/>
        </authorList>
    </citation>
    <scope>NUCLEOTIDE SEQUENCE</scope>
    <source>
        <strain evidence="3">CGMCC 1.15448</strain>
    </source>
</reference>
<dbReference type="Proteomes" id="UP000607559">
    <property type="component" value="Unassembled WGS sequence"/>
</dbReference>
<dbReference type="InterPro" id="IPR036844">
    <property type="entry name" value="Hint_dom_sf"/>
</dbReference>
<proteinExistence type="predicted"/>
<comment type="caution">
    <text evidence="3">The sequence shown here is derived from an EMBL/GenBank/DDBJ whole genome shotgun (WGS) entry which is preliminary data.</text>
</comment>
<protein>
    <recommendedName>
        <fullName evidence="2">Hint domain-containing protein</fullName>
    </recommendedName>
</protein>
<dbReference type="RefSeq" id="WP_188936221.1">
    <property type="nucleotide sequence ID" value="NZ_BMJC01000005.1"/>
</dbReference>
<evidence type="ECO:0000313" key="3">
    <source>
        <dbReference type="EMBL" id="GGB16847.1"/>
    </source>
</evidence>
<accession>A0A8J2XW53</accession>
<dbReference type="SUPFAM" id="SSF51294">
    <property type="entry name" value="Hedgehog/intein (Hint) domain"/>
    <property type="match status" value="1"/>
</dbReference>
<reference evidence="3" key="1">
    <citation type="journal article" date="2014" name="Int. J. Syst. Evol. Microbiol.">
        <title>Complete genome sequence of Corynebacterium casei LMG S-19264T (=DSM 44701T), isolated from a smear-ripened cheese.</title>
        <authorList>
            <consortium name="US DOE Joint Genome Institute (JGI-PGF)"/>
            <person name="Walter F."/>
            <person name="Albersmeier A."/>
            <person name="Kalinowski J."/>
            <person name="Ruckert C."/>
        </authorList>
    </citation>
    <scope>NUCLEOTIDE SEQUENCE</scope>
    <source>
        <strain evidence="3">CGMCC 1.15448</strain>
    </source>
</reference>
<gene>
    <name evidence="3" type="ORF">GCM10011511_45820</name>
</gene>
<dbReference type="SMART" id="SM00306">
    <property type="entry name" value="HintN"/>
    <property type="match status" value="1"/>
</dbReference>
<dbReference type="AlphaFoldDB" id="A0A8J2XW53"/>
<dbReference type="Gene3D" id="2.170.16.10">
    <property type="entry name" value="Hedgehog/Intein (Hint) domain"/>
    <property type="match status" value="1"/>
</dbReference>
<feature type="chain" id="PRO_5035254873" description="Hint domain-containing protein" evidence="1">
    <location>
        <begin position="25"/>
        <end position="329"/>
    </location>
</feature>
<evidence type="ECO:0000259" key="2">
    <source>
        <dbReference type="SMART" id="SM00306"/>
    </source>
</evidence>
<dbReference type="CDD" id="cd00081">
    <property type="entry name" value="Hint"/>
    <property type="match status" value="1"/>
</dbReference>